<accession>A0A2P5XNU3</accession>
<dbReference type="SUPFAM" id="SSF57850">
    <property type="entry name" value="RING/U-box"/>
    <property type="match status" value="2"/>
</dbReference>
<dbReference type="FunFam" id="3.30.40.10:FF:000022">
    <property type="entry name" value="E3 ubiquitin-protein ligase RING1-like"/>
    <property type="match status" value="2"/>
</dbReference>
<evidence type="ECO:0000259" key="10">
    <source>
        <dbReference type="PROSITE" id="PS50089"/>
    </source>
</evidence>
<dbReference type="PROSITE" id="PS00028">
    <property type="entry name" value="ZINC_FINGER_C2H2_1"/>
    <property type="match status" value="2"/>
</dbReference>
<keyword evidence="6" id="KW-0833">Ubl conjugation pathway</keyword>
<dbReference type="InterPro" id="IPR010543">
    <property type="entry name" value="DUF1117"/>
</dbReference>
<dbReference type="Pfam" id="PF13639">
    <property type="entry name" value="zf-RING_2"/>
    <property type="match status" value="2"/>
</dbReference>
<evidence type="ECO:0000256" key="4">
    <source>
        <dbReference type="ARBA" id="ARBA00022723"/>
    </source>
</evidence>
<evidence type="ECO:0000313" key="12">
    <source>
        <dbReference type="Proteomes" id="UP000239757"/>
    </source>
</evidence>
<dbReference type="InterPro" id="IPR013087">
    <property type="entry name" value="Znf_C2H2_type"/>
</dbReference>
<gene>
    <name evidence="11" type="ORF">GOBAR_AA15664</name>
</gene>
<dbReference type="Proteomes" id="UP000239757">
    <property type="component" value="Unassembled WGS sequence"/>
</dbReference>
<dbReference type="EMBL" id="KZ664520">
    <property type="protein sequence ID" value="PPS04992.1"/>
    <property type="molecule type" value="Genomic_DNA"/>
</dbReference>
<dbReference type="EC" id="2.3.2.27" evidence="2"/>
<dbReference type="CDD" id="cd16667">
    <property type="entry name" value="RING-H2_RNF126-like"/>
    <property type="match status" value="2"/>
</dbReference>
<dbReference type="GO" id="GO:0016567">
    <property type="term" value="P:protein ubiquitination"/>
    <property type="evidence" value="ECO:0007669"/>
    <property type="project" value="TreeGrafter"/>
</dbReference>
<feature type="domain" description="RING-type" evidence="10">
    <location>
        <begin position="180"/>
        <end position="221"/>
    </location>
</feature>
<sequence>MATTTSYWCYQCNRFFLISNEDPITCPDCDGGFVEEIDNMPHAARAFHADSRLVGGDGFTAMYNSTTTLRRSRMNGGDRSPFNPVIVLASPSGESTNVEQSGRGFELYYDDGGGLGLRPLPASMSEFLLGPGFDRLIEQLSQMEIQNIGRHNQPPASKAAVEAMPMVEIDDTHINNELFCAVCKEQFELGTKVLNMPCNHLYHSNCLLPWLRLRNSCPVCRHELPAAIGEEGDGSSNSLDETPMGLTIWRLPGGGFAVGRFSAGENREFPVVYTEMDGGFSGGLVPRRVSWGSGGRERGGYLRRVLRNMFGCFSVPLFLVLLICMATTTSYWCYQCNRFFLISNEDPITCPDCDGGFVEEIDNMPHAARAFHADSRLVGGDGFTAMYNSTTTLRRSRMNGGDRSPFNPVIVLASPSGESTNVEQSGRGFELYYDDGGGLGLRPLPASMSEFLLGPGFDRLIEQLSQMEIQNIGRHNQPPASKAAVEAMPMVEIDDTHINNELFCAVCKEQFELGTKVLNMPCNHLYHSNCLLPWLRLRNSCPVCRHELPAAIGEEGDGSSNSLDETPMGLTIWRLHGWWVRGGEVFSWRE</sequence>
<name>A0A2P5XNU3_GOSBA</name>
<evidence type="ECO:0000256" key="6">
    <source>
        <dbReference type="ARBA" id="ARBA00022786"/>
    </source>
</evidence>
<dbReference type="GO" id="GO:0061630">
    <property type="term" value="F:ubiquitin protein ligase activity"/>
    <property type="evidence" value="ECO:0007669"/>
    <property type="project" value="UniProtKB-EC"/>
</dbReference>
<evidence type="ECO:0000256" key="8">
    <source>
        <dbReference type="PROSITE-ProRule" id="PRU00175"/>
    </source>
</evidence>
<evidence type="ECO:0000256" key="1">
    <source>
        <dbReference type="ARBA" id="ARBA00000900"/>
    </source>
</evidence>
<dbReference type="Pfam" id="PF14369">
    <property type="entry name" value="Zn_ribbon_19"/>
    <property type="match status" value="2"/>
</dbReference>
<keyword evidence="9" id="KW-0472">Membrane</keyword>
<protein>
    <recommendedName>
        <fullName evidence="2">RING-type E3 ubiquitin transferase</fullName>
        <ecNumber evidence="2">2.3.2.27</ecNumber>
    </recommendedName>
</protein>
<evidence type="ECO:0000256" key="7">
    <source>
        <dbReference type="ARBA" id="ARBA00022833"/>
    </source>
</evidence>
<feature type="transmembrane region" description="Helical" evidence="9">
    <location>
        <begin position="310"/>
        <end position="332"/>
    </location>
</feature>
<dbReference type="SMART" id="SM00184">
    <property type="entry name" value="RING"/>
    <property type="match status" value="2"/>
</dbReference>
<comment type="catalytic activity">
    <reaction evidence="1">
        <text>S-ubiquitinyl-[E2 ubiquitin-conjugating enzyme]-L-cysteine + [acceptor protein]-L-lysine = [E2 ubiquitin-conjugating enzyme]-L-cysteine + N(6)-ubiquitinyl-[acceptor protein]-L-lysine.</text>
        <dbReference type="EC" id="2.3.2.27"/>
    </reaction>
</comment>
<evidence type="ECO:0000313" key="11">
    <source>
        <dbReference type="EMBL" id="PPS04992.1"/>
    </source>
</evidence>
<keyword evidence="3" id="KW-0808">Transferase</keyword>
<feature type="domain" description="RING-type" evidence="10">
    <location>
        <begin position="504"/>
        <end position="545"/>
    </location>
</feature>
<proteinExistence type="predicted"/>
<dbReference type="AlphaFoldDB" id="A0A2P5XNU3"/>
<keyword evidence="4" id="KW-0479">Metal-binding</keyword>
<keyword evidence="7" id="KW-0862">Zinc</keyword>
<dbReference type="OrthoDB" id="8062037at2759"/>
<dbReference type="InterPro" id="IPR001841">
    <property type="entry name" value="Znf_RING"/>
</dbReference>
<keyword evidence="5 8" id="KW-0863">Zinc-finger</keyword>
<dbReference type="Pfam" id="PF06547">
    <property type="entry name" value="DUF1117"/>
    <property type="match status" value="1"/>
</dbReference>
<dbReference type="Gene3D" id="3.30.40.10">
    <property type="entry name" value="Zinc/RING finger domain, C3HC4 (zinc finger)"/>
    <property type="match status" value="2"/>
</dbReference>
<dbReference type="PANTHER" id="PTHR15710:SF146">
    <property type="entry name" value="E3 UBIQUITIN-PROTEIN LIGASE RING1-LIKE"/>
    <property type="match status" value="1"/>
</dbReference>
<reference evidence="11 12" key="1">
    <citation type="submission" date="2015-01" db="EMBL/GenBank/DDBJ databases">
        <title>Genome of allotetraploid Gossypium barbadense reveals genomic plasticity and fiber elongation in cotton evolution.</title>
        <authorList>
            <person name="Chen X."/>
            <person name="Liu X."/>
            <person name="Zhao B."/>
            <person name="Zheng H."/>
            <person name="Hu Y."/>
            <person name="Lu G."/>
            <person name="Yang C."/>
            <person name="Chen J."/>
            <person name="Shan C."/>
            <person name="Zhang L."/>
            <person name="Zhou Y."/>
            <person name="Wang L."/>
            <person name="Guo W."/>
            <person name="Bai Y."/>
            <person name="Ruan J."/>
            <person name="Shangguan X."/>
            <person name="Mao Y."/>
            <person name="Jiang J."/>
            <person name="Zhu Y."/>
            <person name="Lei J."/>
            <person name="Kang H."/>
            <person name="Chen S."/>
            <person name="He X."/>
            <person name="Wang R."/>
            <person name="Wang Y."/>
            <person name="Chen J."/>
            <person name="Wang L."/>
            <person name="Yu S."/>
            <person name="Wang B."/>
            <person name="Wei J."/>
            <person name="Song S."/>
            <person name="Lu X."/>
            <person name="Gao Z."/>
            <person name="Gu W."/>
            <person name="Deng X."/>
            <person name="Ma D."/>
            <person name="Wang S."/>
            <person name="Liang W."/>
            <person name="Fang L."/>
            <person name="Cai C."/>
            <person name="Zhu X."/>
            <person name="Zhou B."/>
            <person name="Zhang Y."/>
            <person name="Chen Z."/>
            <person name="Xu S."/>
            <person name="Zhu R."/>
            <person name="Wang S."/>
            <person name="Zhang T."/>
            <person name="Zhao G."/>
        </authorList>
    </citation>
    <scope>NUCLEOTIDE SEQUENCE [LARGE SCALE GENOMIC DNA]</scope>
    <source>
        <strain evidence="12">cv. Xinhai21</strain>
        <tissue evidence="11">Leaf</tissue>
    </source>
</reference>
<organism evidence="11 12">
    <name type="scientific">Gossypium barbadense</name>
    <name type="common">Sea Island cotton</name>
    <name type="synonym">Hibiscus barbadensis</name>
    <dbReference type="NCBI Taxonomy" id="3634"/>
    <lineage>
        <taxon>Eukaryota</taxon>
        <taxon>Viridiplantae</taxon>
        <taxon>Streptophyta</taxon>
        <taxon>Embryophyta</taxon>
        <taxon>Tracheophyta</taxon>
        <taxon>Spermatophyta</taxon>
        <taxon>Magnoliopsida</taxon>
        <taxon>eudicotyledons</taxon>
        <taxon>Gunneridae</taxon>
        <taxon>Pentapetalae</taxon>
        <taxon>rosids</taxon>
        <taxon>malvids</taxon>
        <taxon>Malvales</taxon>
        <taxon>Malvaceae</taxon>
        <taxon>Malvoideae</taxon>
        <taxon>Gossypium</taxon>
    </lineage>
</organism>
<dbReference type="PROSITE" id="PS50089">
    <property type="entry name" value="ZF_RING_2"/>
    <property type="match status" value="2"/>
</dbReference>
<evidence type="ECO:0000256" key="9">
    <source>
        <dbReference type="SAM" id="Phobius"/>
    </source>
</evidence>
<keyword evidence="9" id="KW-1133">Transmembrane helix</keyword>
<evidence type="ECO:0000256" key="2">
    <source>
        <dbReference type="ARBA" id="ARBA00012483"/>
    </source>
</evidence>
<evidence type="ECO:0000256" key="3">
    <source>
        <dbReference type="ARBA" id="ARBA00022679"/>
    </source>
</evidence>
<evidence type="ECO:0000256" key="5">
    <source>
        <dbReference type="ARBA" id="ARBA00022771"/>
    </source>
</evidence>
<dbReference type="GO" id="GO:0005737">
    <property type="term" value="C:cytoplasm"/>
    <property type="evidence" value="ECO:0007669"/>
    <property type="project" value="TreeGrafter"/>
</dbReference>
<dbReference type="InterPro" id="IPR013083">
    <property type="entry name" value="Znf_RING/FYVE/PHD"/>
</dbReference>
<dbReference type="InterPro" id="IPR039525">
    <property type="entry name" value="RNF126-like_zinc-ribbon"/>
</dbReference>
<keyword evidence="9" id="KW-0812">Transmembrane</keyword>
<dbReference type="GO" id="GO:0008270">
    <property type="term" value="F:zinc ion binding"/>
    <property type="evidence" value="ECO:0007669"/>
    <property type="project" value="UniProtKB-KW"/>
</dbReference>
<dbReference type="PANTHER" id="PTHR15710">
    <property type="entry name" value="E3 UBIQUITIN-PROTEIN LIGASE PRAJA"/>
    <property type="match status" value="1"/>
</dbReference>